<keyword evidence="18" id="KW-1185">Reference proteome</keyword>
<gene>
    <name evidence="17" type="ORF">DEH84_04460</name>
</gene>
<reference evidence="17 18" key="1">
    <citation type="submission" date="2018-05" db="EMBL/GenBank/DDBJ databases">
        <title>complete genome sequence of Aquabacterium olei NBRC 110486.</title>
        <authorList>
            <person name="Tang B."/>
            <person name="Chang J."/>
            <person name="Zhang L."/>
            <person name="Yang H."/>
        </authorList>
    </citation>
    <scope>NUCLEOTIDE SEQUENCE [LARGE SCALE GENOMIC DNA]</scope>
    <source>
        <strain evidence="17 18">NBRC 110486</strain>
    </source>
</reference>
<evidence type="ECO:0000313" key="17">
    <source>
        <dbReference type="EMBL" id="AWI52757.1"/>
    </source>
</evidence>
<dbReference type="GO" id="GO:0009279">
    <property type="term" value="C:cell outer membrane"/>
    <property type="evidence" value="ECO:0007669"/>
    <property type="project" value="UniProtKB-SubCell"/>
</dbReference>
<feature type="signal peptide" evidence="14">
    <location>
        <begin position="1"/>
        <end position="33"/>
    </location>
</feature>
<dbReference type="GO" id="GO:0044718">
    <property type="term" value="P:siderophore transmembrane transport"/>
    <property type="evidence" value="ECO:0007669"/>
    <property type="project" value="TreeGrafter"/>
</dbReference>
<dbReference type="SUPFAM" id="SSF56935">
    <property type="entry name" value="Porins"/>
    <property type="match status" value="1"/>
</dbReference>
<evidence type="ECO:0000256" key="8">
    <source>
        <dbReference type="ARBA" id="ARBA00023136"/>
    </source>
</evidence>
<dbReference type="Pfam" id="PF07715">
    <property type="entry name" value="Plug"/>
    <property type="match status" value="1"/>
</dbReference>
<evidence type="ECO:0000256" key="9">
    <source>
        <dbReference type="ARBA" id="ARBA00023170"/>
    </source>
</evidence>
<evidence type="ECO:0000256" key="10">
    <source>
        <dbReference type="ARBA" id="ARBA00023237"/>
    </source>
</evidence>
<dbReference type="InterPro" id="IPR012910">
    <property type="entry name" value="Plug_dom"/>
</dbReference>
<dbReference type="GO" id="GO:0015344">
    <property type="term" value="F:siderophore uptake transmembrane transporter activity"/>
    <property type="evidence" value="ECO:0007669"/>
    <property type="project" value="TreeGrafter"/>
</dbReference>
<dbReference type="OrthoDB" id="7176844at2"/>
<feature type="chain" id="PRO_5015836256" evidence="14">
    <location>
        <begin position="34"/>
        <end position="693"/>
    </location>
</feature>
<dbReference type="InterPro" id="IPR000531">
    <property type="entry name" value="Beta-barrel_TonB"/>
</dbReference>
<evidence type="ECO:0000256" key="4">
    <source>
        <dbReference type="ARBA" id="ARBA00022452"/>
    </source>
</evidence>
<evidence type="ECO:0000256" key="1">
    <source>
        <dbReference type="ARBA" id="ARBA00004571"/>
    </source>
</evidence>
<dbReference type="RefSeq" id="WP_109035140.1">
    <property type="nucleotide sequence ID" value="NZ_CP029210.1"/>
</dbReference>
<evidence type="ECO:0000256" key="14">
    <source>
        <dbReference type="SAM" id="SignalP"/>
    </source>
</evidence>
<dbReference type="InterPro" id="IPR010917">
    <property type="entry name" value="TonB_rcpt_CS"/>
</dbReference>
<evidence type="ECO:0000256" key="13">
    <source>
        <dbReference type="RuleBase" id="RU003357"/>
    </source>
</evidence>
<keyword evidence="7 13" id="KW-0798">TonB box</keyword>
<evidence type="ECO:0000256" key="6">
    <source>
        <dbReference type="ARBA" id="ARBA00022729"/>
    </source>
</evidence>
<organism evidence="17 18">
    <name type="scientific">Aquabacterium olei</name>
    <dbReference type="NCBI Taxonomy" id="1296669"/>
    <lineage>
        <taxon>Bacteria</taxon>
        <taxon>Pseudomonadati</taxon>
        <taxon>Pseudomonadota</taxon>
        <taxon>Betaproteobacteria</taxon>
        <taxon>Burkholderiales</taxon>
        <taxon>Aquabacterium</taxon>
    </lineage>
</organism>
<evidence type="ECO:0000256" key="5">
    <source>
        <dbReference type="ARBA" id="ARBA00022692"/>
    </source>
</evidence>
<dbReference type="Pfam" id="PF00593">
    <property type="entry name" value="TonB_dep_Rec_b-barrel"/>
    <property type="match status" value="1"/>
</dbReference>
<comment type="similarity">
    <text evidence="2 11 13">Belongs to the TonB-dependent receptor family.</text>
</comment>
<dbReference type="PROSITE" id="PS52016">
    <property type="entry name" value="TONB_DEPENDENT_REC_3"/>
    <property type="match status" value="1"/>
</dbReference>
<dbReference type="Gene3D" id="2.40.170.20">
    <property type="entry name" value="TonB-dependent receptor, beta-barrel domain"/>
    <property type="match status" value="1"/>
</dbReference>
<keyword evidence="3 11" id="KW-0813">Transport</keyword>
<dbReference type="InterPro" id="IPR039426">
    <property type="entry name" value="TonB-dep_rcpt-like"/>
</dbReference>
<dbReference type="Gene3D" id="2.170.130.10">
    <property type="entry name" value="TonB-dependent receptor, plug domain"/>
    <property type="match status" value="1"/>
</dbReference>
<evidence type="ECO:0000256" key="12">
    <source>
        <dbReference type="PROSITE-ProRule" id="PRU10144"/>
    </source>
</evidence>
<evidence type="ECO:0000313" key="18">
    <source>
        <dbReference type="Proteomes" id="UP000244892"/>
    </source>
</evidence>
<evidence type="ECO:0000256" key="7">
    <source>
        <dbReference type="ARBA" id="ARBA00023077"/>
    </source>
</evidence>
<keyword evidence="5 11" id="KW-0812">Transmembrane</keyword>
<evidence type="ECO:0000256" key="2">
    <source>
        <dbReference type="ARBA" id="ARBA00009810"/>
    </source>
</evidence>
<comment type="subcellular location">
    <subcellularLocation>
        <location evidence="1 11">Cell outer membrane</location>
        <topology evidence="1 11">Multi-pass membrane protein</topology>
    </subcellularLocation>
</comment>
<dbReference type="InterPro" id="IPR037066">
    <property type="entry name" value="Plug_dom_sf"/>
</dbReference>
<keyword evidence="8 11" id="KW-0472">Membrane</keyword>
<proteinExistence type="inferred from homology"/>
<name>A0A2U8FP80_9BURK</name>
<dbReference type="Proteomes" id="UP000244892">
    <property type="component" value="Chromosome"/>
</dbReference>
<dbReference type="PANTHER" id="PTHR30069:SF29">
    <property type="entry name" value="HEMOGLOBIN AND HEMOGLOBIN-HAPTOGLOBIN-BINDING PROTEIN 1-RELATED"/>
    <property type="match status" value="1"/>
</dbReference>
<dbReference type="KEGG" id="aon:DEH84_04460"/>
<dbReference type="PROSITE" id="PS01156">
    <property type="entry name" value="TONB_DEPENDENT_REC_2"/>
    <property type="match status" value="1"/>
</dbReference>
<evidence type="ECO:0000259" key="15">
    <source>
        <dbReference type="Pfam" id="PF00593"/>
    </source>
</evidence>
<keyword evidence="9 17" id="KW-0675">Receptor</keyword>
<evidence type="ECO:0000256" key="11">
    <source>
        <dbReference type="PROSITE-ProRule" id="PRU01360"/>
    </source>
</evidence>
<sequence length="693" mass="76428">MSIASCRIHAAAGSITAICAAALLSIQPIRASAADPATPSSPSADLAPGDAGSLTLGQVGVTASRPSLLSSRRLAASVDLVNADVVQSRSVDQSWELFSAVPGVMLTEFRQGTTSGKPSFRGFNGEGNINAVKLLIDGIPSNSNDGNMPYLDMVSPLEIERIEVVRGTNDPRWGLHAIAGHAQVITRQGGNEGAARVSVGQFGAGELQVAKALQSDTGWQQNYFLGVRRGAGYRDHAESDKRSFTGKWFYEPQGLGWRAGLVARSHEAHADEPGYLTRAQRLADRRQSAAWNATDDDLRRMNQLSLHAEGEGTRGVTWSARAWRNELDDRRYVTFSGNVSQQERLVQETHRGMLGSVTWRVHPLLQLEAGAQREWQDNASLRFLTTSQQRQSQTRNQAFALDNTGAYVQAVIKPHPAWTVLPAWRVDRFSGSLRDGLNGRTLGINDYGNIRQPKLSVVYAPVKAHSVYANWGRTFQIGVGAASYLVPPRTTDLTPSINEGWELGWKFRVADWLEGRLASWTQIASDEVYRRLNDPSNDSANLGRTRRDGQDLQLNARVQDRLSAWASLTLQRARIVDPDPSAPLTRGKEVDHVPHVLAALGVRWQPRDDWEGTLAARAQSSYHLEQTNTHGRYGQFVVADLQVRHRWSPTLTLDLQVKNLFDRRHEYVWWDGSQSLHAPADGRAVTLAAQLGF</sequence>
<keyword evidence="6 14" id="KW-0732">Signal</keyword>
<protein>
    <submittedName>
        <fullName evidence="17">TonB-dependent receptor</fullName>
    </submittedName>
</protein>
<feature type="domain" description="TonB-dependent receptor-like beta-barrel" evidence="15">
    <location>
        <begin position="239"/>
        <end position="660"/>
    </location>
</feature>
<dbReference type="PANTHER" id="PTHR30069">
    <property type="entry name" value="TONB-DEPENDENT OUTER MEMBRANE RECEPTOR"/>
    <property type="match status" value="1"/>
</dbReference>
<dbReference type="EMBL" id="CP029210">
    <property type="protein sequence ID" value="AWI52757.1"/>
    <property type="molecule type" value="Genomic_DNA"/>
</dbReference>
<keyword evidence="4 11" id="KW-1134">Transmembrane beta strand</keyword>
<dbReference type="InterPro" id="IPR036942">
    <property type="entry name" value="Beta-barrel_TonB_sf"/>
</dbReference>
<feature type="domain" description="TonB-dependent receptor plug" evidence="16">
    <location>
        <begin position="72"/>
        <end position="180"/>
    </location>
</feature>
<feature type="short sequence motif" description="TonB C-terminal box" evidence="12">
    <location>
        <begin position="676"/>
        <end position="693"/>
    </location>
</feature>
<keyword evidence="10 11" id="KW-0998">Cell outer membrane</keyword>
<evidence type="ECO:0000256" key="3">
    <source>
        <dbReference type="ARBA" id="ARBA00022448"/>
    </source>
</evidence>
<accession>A0A2U8FP80</accession>
<evidence type="ECO:0000259" key="16">
    <source>
        <dbReference type="Pfam" id="PF07715"/>
    </source>
</evidence>
<dbReference type="AlphaFoldDB" id="A0A2U8FP80"/>